<sequence>MRSESFTAILSDKGHGVICVSRHQHSKGQYSCSENYAPLLVGLEAALPIKNCCHKNQTINSIKYSRQLDNLKQVIDQRCSELVIHEGMKGITLDHMHLLIRWKLLDFDWNVLSLPPYSPDLAPFDHHLFRSLQDSLKGKDFNSLDRIFKQHLKQFFTYQPGTFYESGIMKHRKRERWKTILK</sequence>
<proteinExistence type="predicted"/>
<evidence type="ECO:0008006" key="3">
    <source>
        <dbReference type="Google" id="ProtNLM"/>
    </source>
</evidence>
<dbReference type="OrthoDB" id="6437521at2759"/>
<reference evidence="1 2" key="1">
    <citation type="journal article" date="2019" name="Sci. Rep.">
        <title>Orb-weaving spider Araneus ventricosus genome elucidates the spidroin gene catalogue.</title>
        <authorList>
            <person name="Kono N."/>
            <person name="Nakamura H."/>
            <person name="Ohtoshi R."/>
            <person name="Moran D.A.P."/>
            <person name="Shinohara A."/>
            <person name="Yoshida Y."/>
            <person name="Fujiwara M."/>
            <person name="Mori M."/>
            <person name="Tomita M."/>
            <person name="Arakawa K."/>
        </authorList>
    </citation>
    <scope>NUCLEOTIDE SEQUENCE [LARGE SCALE GENOMIC DNA]</scope>
</reference>
<dbReference type="GO" id="GO:0006303">
    <property type="term" value="P:double-strand break repair via nonhomologous end joining"/>
    <property type="evidence" value="ECO:0007669"/>
    <property type="project" value="TreeGrafter"/>
</dbReference>
<dbReference type="GO" id="GO:0046975">
    <property type="term" value="F:histone H3K36 methyltransferase activity"/>
    <property type="evidence" value="ECO:0007669"/>
    <property type="project" value="TreeGrafter"/>
</dbReference>
<dbReference type="GO" id="GO:0000014">
    <property type="term" value="F:single-stranded DNA endodeoxyribonuclease activity"/>
    <property type="evidence" value="ECO:0007669"/>
    <property type="project" value="TreeGrafter"/>
</dbReference>
<dbReference type="Proteomes" id="UP000499080">
    <property type="component" value="Unassembled WGS sequence"/>
</dbReference>
<dbReference type="GO" id="GO:0044774">
    <property type="term" value="P:mitotic DNA integrity checkpoint signaling"/>
    <property type="evidence" value="ECO:0007669"/>
    <property type="project" value="TreeGrafter"/>
</dbReference>
<dbReference type="Gene3D" id="3.30.420.10">
    <property type="entry name" value="Ribonuclease H-like superfamily/Ribonuclease H"/>
    <property type="match status" value="1"/>
</dbReference>
<dbReference type="InterPro" id="IPR052709">
    <property type="entry name" value="Transposase-MT_Hybrid"/>
</dbReference>
<dbReference type="GO" id="GO:0044547">
    <property type="term" value="F:DNA topoisomerase binding"/>
    <property type="evidence" value="ECO:0007669"/>
    <property type="project" value="TreeGrafter"/>
</dbReference>
<dbReference type="GO" id="GO:0003697">
    <property type="term" value="F:single-stranded DNA binding"/>
    <property type="evidence" value="ECO:0007669"/>
    <property type="project" value="TreeGrafter"/>
</dbReference>
<evidence type="ECO:0000313" key="1">
    <source>
        <dbReference type="EMBL" id="GBL84012.1"/>
    </source>
</evidence>
<dbReference type="GO" id="GO:0003690">
    <property type="term" value="F:double-stranded DNA binding"/>
    <property type="evidence" value="ECO:0007669"/>
    <property type="project" value="TreeGrafter"/>
</dbReference>
<dbReference type="InterPro" id="IPR036397">
    <property type="entry name" value="RNaseH_sf"/>
</dbReference>
<comment type="caution">
    <text evidence="1">The sequence shown here is derived from an EMBL/GenBank/DDBJ whole genome shotgun (WGS) entry which is preliminary data.</text>
</comment>
<organism evidence="1 2">
    <name type="scientific">Araneus ventricosus</name>
    <name type="common">Orbweaver spider</name>
    <name type="synonym">Epeira ventricosa</name>
    <dbReference type="NCBI Taxonomy" id="182803"/>
    <lineage>
        <taxon>Eukaryota</taxon>
        <taxon>Metazoa</taxon>
        <taxon>Ecdysozoa</taxon>
        <taxon>Arthropoda</taxon>
        <taxon>Chelicerata</taxon>
        <taxon>Arachnida</taxon>
        <taxon>Araneae</taxon>
        <taxon>Araneomorphae</taxon>
        <taxon>Entelegynae</taxon>
        <taxon>Araneoidea</taxon>
        <taxon>Araneidae</taxon>
        <taxon>Araneus</taxon>
    </lineage>
</organism>
<dbReference type="GO" id="GO:0005634">
    <property type="term" value="C:nucleus"/>
    <property type="evidence" value="ECO:0007669"/>
    <property type="project" value="TreeGrafter"/>
</dbReference>
<dbReference type="GO" id="GO:0000793">
    <property type="term" value="C:condensed chromosome"/>
    <property type="evidence" value="ECO:0007669"/>
    <property type="project" value="TreeGrafter"/>
</dbReference>
<dbReference type="GO" id="GO:0042800">
    <property type="term" value="F:histone H3K4 methyltransferase activity"/>
    <property type="evidence" value="ECO:0007669"/>
    <property type="project" value="TreeGrafter"/>
</dbReference>
<dbReference type="GO" id="GO:0000729">
    <property type="term" value="P:DNA double-strand break processing"/>
    <property type="evidence" value="ECO:0007669"/>
    <property type="project" value="TreeGrafter"/>
</dbReference>
<dbReference type="PANTHER" id="PTHR46060:SF2">
    <property type="entry name" value="HISTONE-LYSINE N-METHYLTRANSFERASE SETMAR"/>
    <property type="match status" value="1"/>
</dbReference>
<dbReference type="AlphaFoldDB" id="A0A4Y2AVB8"/>
<name>A0A4Y2AVB8_ARAVE</name>
<accession>A0A4Y2AVB8</accession>
<keyword evidence="2" id="KW-1185">Reference proteome</keyword>
<dbReference type="PANTHER" id="PTHR46060">
    <property type="entry name" value="MARINER MOS1 TRANSPOSASE-LIKE PROTEIN"/>
    <property type="match status" value="1"/>
</dbReference>
<dbReference type="GO" id="GO:0035861">
    <property type="term" value="C:site of double-strand break"/>
    <property type="evidence" value="ECO:0007669"/>
    <property type="project" value="TreeGrafter"/>
</dbReference>
<dbReference type="GO" id="GO:0031297">
    <property type="term" value="P:replication fork processing"/>
    <property type="evidence" value="ECO:0007669"/>
    <property type="project" value="TreeGrafter"/>
</dbReference>
<gene>
    <name evidence="1" type="ORF">AVEN_100875_1</name>
</gene>
<dbReference type="GO" id="GO:0015074">
    <property type="term" value="P:DNA integration"/>
    <property type="evidence" value="ECO:0007669"/>
    <property type="project" value="TreeGrafter"/>
</dbReference>
<dbReference type="EMBL" id="BGPR01000035">
    <property type="protein sequence ID" value="GBL84012.1"/>
    <property type="molecule type" value="Genomic_DNA"/>
</dbReference>
<protein>
    <recommendedName>
        <fullName evidence="3">Tc1-like transposase DDE domain-containing protein</fullName>
    </recommendedName>
</protein>
<evidence type="ECO:0000313" key="2">
    <source>
        <dbReference type="Proteomes" id="UP000499080"/>
    </source>
</evidence>